<sequence length="512" mass="57483">MKKLTKYLLSLVMAVGFFSCDEKFDEINTNLVDPTTLNPLFLLNQGILDMRYRDGVSSLQDLSYNFGIVQQIITPFGSSLAGANYNQLNLSNSQHIWINTYRNVLKNTVDAVEKSKVDPENTNLYHSARIWKVYAYMVLTDTYGDIPYFEGAKGFIEQIVTPKYDSQETIYMDLLKELEEATAGLDPSKPSSTSEILYGGDPLKWKKFGYSLMLRAAMRLTKVAPSTAETYVSKAVAGGLISSNEENAVLRNTSIFNNYLGVHLGAREKANYYLTEPFVNHLKDNEDPRLVSIAIRHVGATNGPSQTISRITRDPDLQIGMPMGHDDVSINSVSAETGVVSLWDYTQANIYTVLKVDSPQFFLTYSQNQLLLAEAAVRGWVQGDASTYYEEGIRANMEQMALYDVEATVSEQDAETYIANHPLVGETALEQINTEYWISAFLDGSELFANFRRSGYPTLEPNPYAGSEITGDFIRSMPYPDSETVVNRSNLQEAISRQGPNNLDRRVWWDQP</sequence>
<dbReference type="InterPro" id="IPR041662">
    <property type="entry name" value="SusD-like_2"/>
</dbReference>
<accession>A0A0H4P7V4</accession>
<reference evidence="1 2" key="1">
    <citation type="submission" date="2015-07" db="EMBL/GenBank/DDBJ databases">
        <authorList>
            <person name="Kim K.M."/>
        </authorList>
    </citation>
    <scope>NUCLEOTIDE SEQUENCE [LARGE SCALE GENOMIC DNA]</scope>
    <source>
        <strain evidence="1 2">KCTC 12363</strain>
    </source>
</reference>
<dbReference type="PROSITE" id="PS51257">
    <property type="entry name" value="PROKAR_LIPOPROTEIN"/>
    <property type="match status" value="1"/>
</dbReference>
<dbReference type="Pfam" id="PF12771">
    <property type="entry name" value="SusD-like_2"/>
    <property type="match status" value="1"/>
</dbReference>
<dbReference type="AlphaFoldDB" id="A0A0H4P7V4"/>
<name>A0A0H4P7V4_9BACT</name>
<evidence type="ECO:0008006" key="3">
    <source>
        <dbReference type="Google" id="ProtNLM"/>
    </source>
</evidence>
<protein>
    <recommendedName>
        <fullName evidence="3">SusD/RagB family nutrient-binding outer membrane lipoprotein</fullName>
    </recommendedName>
</protein>
<proteinExistence type="predicted"/>
<dbReference type="Proteomes" id="UP000036520">
    <property type="component" value="Chromosome"/>
</dbReference>
<dbReference type="InterPro" id="IPR011990">
    <property type="entry name" value="TPR-like_helical_dom_sf"/>
</dbReference>
<gene>
    <name evidence="1" type="ORF">CA2015_0790</name>
</gene>
<evidence type="ECO:0000313" key="1">
    <source>
        <dbReference type="EMBL" id="AKP50249.1"/>
    </source>
</evidence>
<dbReference type="RefSeq" id="WP_048640709.1">
    <property type="nucleotide sequence ID" value="NZ_CAXBGM010000002.1"/>
</dbReference>
<keyword evidence="2" id="KW-1185">Reference proteome</keyword>
<dbReference type="PATRIC" id="fig|320787.5.peg.885"/>
<dbReference type="KEGG" id="camu:CA2015_0790"/>
<organism evidence="1 2">
    <name type="scientific">Cyclobacterium amurskyense</name>
    <dbReference type="NCBI Taxonomy" id="320787"/>
    <lineage>
        <taxon>Bacteria</taxon>
        <taxon>Pseudomonadati</taxon>
        <taxon>Bacteroidota</taxon>
        <taxon>Cytophagia</taxon>
        <taxon>Cytophagales</taxon>
        <taxon>Cyclobacteriaceae</taxon>
        <taxon>Cyclobacterium</taxon>
    </lineage>
</organism>
<dbReference type="Gene3D" id="1.25.40.390">
    <property type="match status" value="1"/>
</dbReference>
<dbReference type="EMBL" id="CP012040">
    <property type="protein sequence ID" value="AKP50249.1"/>
    <property type="molecule type" value="Genomic_DNA"/>
</dbReference>
<dbReference type="SUPFAM" id="SSF48452">
    <property type="entry name" value="TPR-like"/>
    <property type="match status" value="1"/>
</dbReference>
<dbReference type="OrthoDB" id="973072at2"/>
<evidence type="ECO:0000313" key="2">
    <source>
        <dbReference type="Proteomes" id="UP000036520"/>
    </source>
</evidence>
<dbReference type="STRING" id="320787.CA2015_0790"/>